<organism evidence="2 3">
    <name type="scientific">Neurospora tetraspora</name>
    <dbReference type="NCBI Taxonomy" id="94610"/>
    <lineage>
        <taxon>Eukaryota</taxon>
        <taxon>Fungi</taxon>
        <taxon>Dikarya</taxon>
        <taxon>Ascomycota</taxon>
        <taxon>Pezizomycotina</taxon>
        <taxon>Sordariomycetes</taxon>
        <taxon>Sordariomycetidae</taxon>
        <taxon>Sordariales</taxon>
        <taxon>Sordariaceae</taxon>
        <taxon>Neurospora</taxon>
    </lineage>
</organism>
<sequence>MTMDTPDQAKIRAERACTSPLWVNGVPQIIIFCDRSRKWVVLRNPWANNVDNVDNQERAAAGSAAAPMPFGFTSQSGFGVRSWSYKKVYSAAHVESGALAQSLDVALQLVEHHRPEPAIIELFTDSQECWHRIDRGLHHKAWRFSVKHISPIMRAIVWMSYHLKELGGELKVHWNPRRRYKDDHQQAINRRKSPRVGGSGGDSQETNYASQTSSQAKRRKTKKVSFKSKNVIRDSEEPTNDENDNEEDD</sequence>
<gene>
    <name evidence="2" type="ORF">B0H65DRAFT_446700</name>
</gene>
<feature type="compositionally biased region" description="Basic residues" evidence="1">
    <location>
        <begin position="216"/>
        <end position="226"/>
    </location>
</feature>
<evidence type="ECO:0000313" key="2">
    <source>
        <dbReference type="EMBL" id="KAK3335017.1"/>
    </source>
</evidence>
<evidence type="ECO:0000313" key="3">
    <source>
        <dbReference type="Proteomes" id="UP001278500"/>
    </source>
</evidence>
<comment type="caution">
    <text evidence="2">The sequence shown here is derived from an EMBL/GenBank/DDBJ whole genome shotgun (WGS) entry which is preliminary data.</text>
</comment>
<dbReference type="GeneID" id="87862963"/>
<dbReference type="Proteomes" id="UP001278500">
    <property type="component" value="Unassembled WGS sequence"/>
</dbReference>
<reference evidence="2" key="1">
    <citation type="journal article" date="2023" name="Mol. Phylogenet. Evol.">
        <title>Genome-scale phylogeny and comparative genomics of the fungal order Sordariales.</title>
        <authorList>
            <person name="Hensen N."/>
            <person name="Bonometti L."/>
            <person name="Westerberg I."/>
            <person name="Brannstrom I.O."/>
            <person name="Guillou S."/>
            <person name="Cros-Aarteil S."/>
            <person name="Calhoun S."/>
            <person name="Haridas S."/>
            <person name="Kuo A."/>
            <person name="Mondo S."/>
            <person name="Pangilinan J."/>
            <person name="Riley R."/>
            <person name="LaButti K."/>
            <person name="Andreopoulos B."/>
            <person name="Lipzen A."/>
            <person name="Chen C."/>
            <person name="Yan M."/>
            <person name="Daum C."/>
            <person name="Ng V."/>
            <person name="Clum A."/>
            <person name="Steindorff A."/>
            <person name="Ohm R.A."/>
            <person name="Martin F."/>
            <person name="Silar P."/>
            <person name="Natvig D.O."/>
            <person name="Lalanne C."/>
            <person name="Gautier V."/>
            <person name="Ament-Velasquez S.L."/>
            <person name="Kruys A."/>
            <person name="Hutchinson M.I."/>
            <person name="Powell A.J."/>
            <person name="Barry K."/>
            <person name="Miller A.N."/>
            <person name="Grigoriev I.V."/>
            <person name="Debuchy R."/>
            <person name="Gladieux P."/>
            <person name="Hiltunen Thoren M."/>
            <person name="Johannesson H."/>
        </authorList>
    </citation>
    <scope>NUCLEOTIDE SEQUENCE</scope>
    <source>
        <strain evidence="2">CBS 560.94</strain>
    </source>
</reference>
<dbReference type="EMBL" id="JAUEPP010000009">
    <property type="protein sequence ID" value="KAK3335017.1"/>
    <property type="molecule type" value="Genomic_DNA"/>
</dbReference>
<feature type="compositionally biased region" description="Acidic residues" evidence="1">
    <location>
        <begin position="237"/>
        <end position="249"/>
    </location>
</feature>
<dbReference type="AlphaFoldDB" id="A0AAE0J148"/>
<keyword evidence="3" id="KW-1185">Reference proteome</keyword>
<feature type="region of interest" description="Disordered" evidence="1">
    <location>
        <begin position="181"/>
        <end position="249"/>
    </location>
</feature>
<evidence type="ECO:0000256" key="1">
    <source>
        <dbReference type="SAM" id="MobiDB-lite"/>
    </source>
</evidence>
<accession>A0AAE0J148</accession>
<dbReference type="RefSeq" id="XP_062677183.1">
    <property type="nucleotide sequence ID" value="XM_062825809.1"/>
</dbReference>
<reference evidence="2" key="2">
    <citation type="submission" date="2023-06" db="EMBL/GenBank/DDBJ databases">
        <authorList>
            <consortium name="Lawrence Berkeley National Laboratory"/>
            <person name="Haridas S."/>
            <person name="Hensen N."/>
            <person name="Bonometti L."/>
            <person name="Westerberg I."/>
            <person name="Brannstrom I.O."/>
            <person name="Guillou S."/>
            <person name="Cros-Aarteil S."/>
            <person name="Calhoun S."/>
            <person name="Kuo A."/>
            <person name="Mondo S."/>
            <person name="Pangilinan J."/>
            <person name="Riley R."/>
            <person name="Labutti K."/>
            <person name="Andreopoulos B."/>
            <person name="Lipzen A."/>
            <person name="Chen C."/>
            <person name="Yanf M."/>
            <person name="Daum C."/>
            <person name="Ng V."/>
            <person name="Clum A."/>
            <person name="Steindorff A."/>
            <person name="Ohm R."/>
            <person name="Martin F."/>
            <person name="Silar P."/>
            <person name="Natvig D."/>
            <person name="Lalanne C."/>
            <person name="Gautier V."/>
            <person name="Ament-Velasquez S.L."/>
            <person name="Kruys A."/>
            <person name="Hutchinson M.I."/>
            <person name="Powell A.J."/>
            <person name="Barry K."/>
            <person name="Miller A.N."/>
            <person name="Grigoriev I.V."/>
            <person name="Debuchy R."/>
            <person name="Gladieux P."/>
            <person name="Thoren M.H."/>
            <person name="Johannesson H."/>
        </authorList>
    </citation>
    <scope>NUCLEOTIDE SEQUENCE</scope>
    <source>
        <strain evidence="2">CBS 560.94</strain>
    </source>
</reference>
<feature type="compositionally biased region" description="Polar residues" evidence="1">
    <location>
        <begin position="202"/>
        <end position="215"/>
    </location>
</feature>
<name>A0AAE0J148_9PEZI</name>
<protein>
    <submittedName>
        <fullName evidence="2">Uncharacterized protein</fullName>
    </submittedName>
</protein>
<proteinExistence type="predicted"/>